<dbReference type="OrthoDB" id="383226at2759"/>
<accession>A0A1B1E473</accession>
<gene>
    <name evidence="2" type="ORF">PCOAH_00039230</name>
</gene>
<protein>
    <submittedName>
        <fullName evidence="2">KIR-like protein</fullName>
    </submittedName>
</protein>
<feature type="region of interest" description="Disordered" evidence="1">
    <location>
        <begin position="357"/>
        <end position="377"/>
    </location>
</feature>
<dbReference type="AlphaFoldDB" id="A0A1B1E473"/>
<dbReference type="InterPro" id="IPR008780">
    <property type="entry name" value="Plasmodium_Vir"/>
</dbReference>
<dbReference type="Pfam" id="PF05795">
    <property type="entry name" value="Plasmodium_Vir"/>
    <property type="match status" value="1"/>
</dbReference>
<organism evidence="2 3">
    <name type="scientific">Plasmodium coatneyi</name>
    <dbReference type="NCBI Taxonomy" id="208452"/>
    <lineage>
        <taxon>Eukaryota</taxon>
        <taxon>Sar</taxon>
        <taxon>Alveolata</taxon>
        <taxon>Apicomplexa</taxon>
        <taxon>Aconoidasida</taxon>
        <taxon>Haemosporida</taxon>
        <taxon>Plasmodiidae</taxon>
        <taxon>Plasmodium</taxon>
    </lineage>
</organism>
<evidence type="ECO:0000313" key="2">
    <source>
        <dbReference type="EMBL" id="ANQ09824.1"/>
    </source>
</evidence>
<name>A0A1B1E473_9APIC</name>
<dbReference type="RefSeq" id="XP_019916519.1">
    <property type="nucleotide sequence ID" value="XM_020060714.1"/>
</dbReference>
<dbReference type="KEGG" id="pcot:PCOAH_00039230"/>
<reference evidence="3" key="1">
    <citation type="submission" date="2016-06" db="EMBL/GenBank/DDBJ databases">
        <title>First high quality genome sequence of Plasmodium coatneyi using continuous long reads from single molecule, real-time sequencing.</title>
        <authorList>
            <person name="Chien J.-T."/>
            <person name="Pakala S.B."/>
            <person name="Geraldo J.A."/>
            <person name="Lapp S.A."/>
            <person name="Barnwell J.W."/>
            <person name="Kissinger J.C."/>
            <person name="Galinski M.R."/>
            <person name="Humphrey J.C."/>
        </authorList>
    </citation>
    <scope>NUCLEOTIDE SEQUENCE [LARGE SCALE GENOMIC DNA]</scope>
    <source>
        <strain evidence="3">Hackeri</strain>
    </source>
</reference>
<evidence type="ECO:0000256" key="1">
    <source>
        <dbReference type="SAM" id="MobiDB-lite"/>
    </source>
</evidence>
<keyword evidence="3" id="KW-1185">Reference proteome</keyword>
<dbReference type="EMBL" id="CP016250">
    <property type="protein sequence ID" value="ANQ09824.1"/>
    <property type="molecule type" value="Genomic_DNA"/>
</dbReference>
<proteinExistence type="predicted"/>
<dbReference type="Proteomes" id="UP000092716">
    <property type="component" value="Chromosome 12"/>
</dbReference>
<sequence>MLGLLGVVYVKEGKRIIVETCTLETITEKLTLQNGFYTNFESDGGGGHRGGVSGTNLTSQLTSSCSNCSKIIDDAAKIENAHLYACMQTKDKSSTGDSAPCRFFYYWFGHKYWNDLNGNALSTILDKIYEALKTSSCTDGKKCDFKYKDLENQTIFDHMKIIFDYFNDYEGVQSLLSTHGTTCAEKWSTYWETLSSACNKVKQHCASESDHNSKQYCTDFNSTYAVHCDTAKLPQKMAELITNIQREAQAAQIAATKEKEEAVSKATTTSSLSSIFGTLGMTVAPFVLYKYKPWSSWFGNHTSGNGRSRRTNRRRSTRNEFDTLAEVSTVDFTASSEANSTIDNSTTVRPTAYIGQRTKGRTNNNAGGRGMVGYQNM</sequence>
<dbReference type="VEuPathDB" id="PlasmoDB:PCOAH_00039230"/>
<dbReference type="GeneID" id="30910654"/>
<evidence type="ECO:0000313" key="3">
    <source>
        <dbReference type="Proteomes" id="UP000092716"/>
    </source>
</evidence>